<dbReference type="OrthoDB" id="9816539at2"/>
<name>A0A0G4JNX9_9GAMM</name>
<dbReference type="Gene3D" id="3.10.290.30">
    <property type="entry name" value="MM3350-like"/>
    <property type="match status" value="1"/>
</dbReference>
<dbReference type="InterPro" id="IPR024047">
    <property type="entry name" value="MM3350-like_sf"/>
</dbReference>
<dbReference type="STRING" id="1109412.BN1221_00018"/>
<protein>
    <submittedName>
        <fullName evidence="2">Gll2959 protein</fullName>
    </submittedName>
</protein>
<dbReference type="PANTHER" id="PTHR41878">
    <property type="entry name" value="LEXA REPRESSOR-RELATED"/>
    <property type="match status" value="1"/>
</dbReference>
<reference evidence="3" key="1">
    <citation type="submission" date="2015-01" db="EMBL/GenBank/DDBJ databases">
        <authorList>
            <person name="Paterson Steve"/>
        </authorList>
    </citation>
    <scope>NUCLEOTIDE SEQUENCE [LARGE SCALE GENOMIC DNA]</scope>
    <source>
        <strain evidence="3">OBR1</strain>
    </source>
</reference>
<dbReference type="AlphaFoldDB" id="A0A0G4JNX9"/>
<dbReference type="SUPFAM" id="SSF159941">
    <property type="entry name" value="MM3350-like"/>
    <property type="match status" value="1"/>
</dbReference>
<feature type="domain" description="Plasmid pRiA4b Orf3-like" evidence="1">
    <location>
        <begin position="5"/>
        <end position="162"/>
    </location>
</feature>
<evidence type="ECO:0000313" key="3">
    <source>
        <dbReference type="Proteomes" id="UP000044377"/>
    </source>
</evidence>
<proteinExistence type="predicted"/>
<gene>
    <name evidence="2" type="ORF">BN1221_00018</name>
</gene>
<accession>A0A0G4JNX9</accession>
<dbReference type="InterPro" id="IPR012912">
    <property type="entry name" value="Plasmid_pRiA4b_Orf3-like"/>
</dbReference>
<organism evidence="2 3">
    <name type="scientific">Brenneria goodwinii</name>
    <dbReference type="NCBI Taxonomy" id="1109412"/>
    <lineage>
        <taxon>Bacteria</taxon>
        <taxon>Pseudomonadati</taxon>
        <taxon>Pseudomonadota</taxon>
        <taxon>Gammaproteobacteria</taxon>
        <taxon>Enterobacterales</taxon>
        <taxon>Pectobacteriaceae</taxon>
        <taxon>Brenneria</taxon>
    </lineage>
</organism>
<dbReference type="RefSeq" id="WP_048635574.1">
    <property type="nucleotide sequence ID" value="NZ_CGIG01000001.1"/>
</dbReference>
<dbReference type="PANTHER" id="PTHR41878:SF1">
    <property type="entry name" value="TNPR PROTEIN"/>
    <property type="match status" value="1"/>
</dbReference>
<evidence type="ECO:0000259" key="1">
    <source>
        <dbReference type="Pfam" id="PF07929"/>
    </source>
</evidence>
<dbReference type="Pfam" id="PF07929">
    <property type="entry name" value="PRiA4_ORF3"/>
    <property type="match status" value="1"/>
</dbReference>
<dbReference type="Proteomes" id="UP000044377">
    <property type="component" value="Unassembled WGS sequence"/>
</dbReference>
<sequence>MDIKFYQLKVTLIGTTPSIWRRFVVPASITLDRLHDVLQIVMGWEDSHLHQFIFGKKQFTEQPEAPSQGKDEGFVRLNELLKRKGHKLTYLYDFGDDWEHEIILENTNYQPDEFGDFLFCLDGERVCPPEDSGGAPGYENLLGILQDPAHEDYEETLEWLGIPAALLEIEPDIFGLFDADEVNDNLMLYSRWSRDRYQPWFDEK</sequence>
<dbReference type="EMBL" id="CGIG01000001">
    <property type="protein sequence ID" value="CPR13622.1"/>
    <property type="molecule type" value="Genomic_DNA"/>
</dbReference>
<keyword evidence="3" id="KW-1185">Reference proteome</keyword>
<evidence type="ECO:0000313" key="2">
    <source>
        <dbReference type="EMBL" id="CPR13622.1"/>
    </source>
</evidence>